<keyword evidence="10" id="KW-1185">Reference proteome</keyword>
<evidence type="ECO:0000313" key="10">
    <source>
        <dbReference type="Proteomes" id="UP000257317"/>
    </source>
</evidence>
<dbReference type="Proteomes" id="UP000257317">
    <property type="component" value="Unassembled WGS sequence"/>
</dbReference>
<name>A0A2Z6TT45_9LACO</name>
<evidence type="ECO:0000256" key="5">
    <source>
        <dbReference type="ARBA" id="ARBA00023136"/>
    </source>
</evidence>
<comment type="caution">
    <text evidence="9">The sequence shown here is derived from an EMBL/GenBank/DDBJ whole genome shotgun (WGS) entry which is preliminary data.</text>
</comment>
<evidence type="ECO:0000256" key="3">
    <source>
        <dbReference type="ARBA" id="ARBA00022475"/>
    </source>
</evidence>
<organism evidence="9 10">
    <name type="scientific">Lactobacillus rodentium</name>
    <dbReference type="NCBI Taxonomy" id="947835"/>
    <lineage>
        <taxon>Bacteria</taxon>
        <taxon>Bacillati</taxon>
        <taxon>Bacillota</taxon>
        <taxon>Bacilli</taxon>
        <taxon>Lactobacillales</taxon>
        <taxon>Lactobacillaceae</taxon>
        <taxon>Lactobacillus</taxon>
    </lineage>
</organism>
<keyword evidence="4 7" id="KW-0732">Signal</keyword>
<dbReference type="PANTHER" id="PTHR34296">
    <property type="entry name" value="TRANSCRIPTIONAL ACTIVATOR PROTEIN MED"/>
    <property type="match status" value="1"/>
</dbReference>
<dbReference type="PANTHER" id="PTHR34296:SF2">
    <property type="entry name" value="ABC TRANSPORTER GUANOSINE-BINDING PROTEIN NUPN"/>
    <property type="match status" value="1"/>
</dbReference>
<dbReference type="CDD" id="cd06354">
    <property type="entry name" value="PBP1_PrnA-like"/>
    <property type="match status" value="1"/>
</dbReference>
<evidence type="ECO:0000259" key="8">
    <source>
        <dbReference type="Pfam" id="PF02608"/>
    </source>
</evidence>
<feature type="chain" id="PRO_5016380444" evidence="7">
    <location>
        <begin position="29"/>
        <end position="365"/>
    </location>
</feature>
<dbReference type="PROSITE" id="PS51257">
    <property type="entry name" value="PROKAR_LIPOPROTEIN"/>
    <property type="match status" value="1"/>
</dbReference>
<feature type="signal peptide" evidence="7">
    <location>
        <begin position="1"/>
        <end position="28"/>
    </location>
</feature>
<comment type="similarity">
    <text evidence="2">Belongs to the BMP lipoprotein family.</text>
</comment>
<dbReference type="OrthoDB" id="9784230at2"/>
<keyword evidence="6" id="KW-0449">Lipoprotein</keyword>
<proteinExistence type="inferred from homology"/>
<comment type="subcellular location">
    <subcellularLocation>
        <location evidence="1">Cell membrane</location>
        <topology evidence="1">Lipid-anchor</topology>
    </subcellularLocation>
</comment>
<keyword evidence="5" id="KW-0472">Membrane</keyword>
<dbReference type="Gene3D" id="3.40.50.2300">
    <property type="match status" value="2"/>
</dbReference>
<reference evidence="10" key="1">
    <citation type="submission" date="2018-03" db="EMBL/GenBank/DDBJ databases">
        <title>New taxa in the Lactobacillus gasseri group.</title>
        <authorList>
            <person name="Tanizawa Y."/>
            <person name="Tohno M."/>
            <person name="Endo A."/>
            <person name="Arita M."/>
        </authorList>
    </citation>
    <scope>NUCLEOTIDE SEQUENCE [LARGE SCALE GENOMIC DNA]</scope>
    <source>
        <strain evidence="10">DSM 24759</strain>
    </source>
</reference>
<evidence type="ECO:0000256" key="7">
    <source>
        <dbReference type="SAM" id="SignalP"/>
    </source>
</evidence>
<dbReference type="InterPro" id="IPR003760">
    <property type="entry name" value="PnrA-like"/>
</dbReference>
<dbReference type="EMBL" id="BFBY01000005">
    <property type="protein sequence ID" value="GBG04879.1"/>
    <property type="molecule type" value="Genomic_DNA"/>
</dbReference>
<dbReference type="AlphaFoldDB" id="A0A2Z6TT45"/>
<dbReference type="RefSeq" id="WP_117118221.1">
    <property type="nucleotide sequence ID" value="NZ_BFBY01000005.1"/>
</dbReference>
<sequence>MNQKIKQTKLIFSLISLLLLTLVVTACSNQKHHSHSNNKTSNQTVALITDNNTINDHSYNASAWQGLKQYGINNHLEQGDNGYQYFVSTSTPTAAIQSALNKNFKTIFGVGPNLKTDISKAAKNNPKHNFVIVDETISHQKNVTSINFNNEQAAYLAGIVAAYTTKSNIIGFIGGEQNTATIRYQAGFEAGIKAGAKKLHKNIKLLNGYTNSFSKSSKAKDLALNLINKKADIIFQAAGKSGTGVFQAVKSFNETQAVNKKVYVIGVDSDQQSLGNYYAKGQQESNFTLTSVIKAVNLAVENIAQTTYDGKFPGGKNITYNLQNNGVYILNSPNISNQAWDQAQKARLKIIKGQIKVPTQIKAVP</sequence>
<evidence type="ECO:0000256" key="1">
    <source>
        <dbReference type="ARBA" id="ARBA00004193"/>
    </source>
</evidence>
<feature type="domain" description="ABC transporter substrate-binding protein PnrA-like" evidence="8">
    <location>
        <begin position="45"/>
        <end position="360"/>
    </location>
</feature>
<dbReference type="InterPro" id="IPR028082">
    <property type="entry name" value="Peripla_BP_I"/>
</dbReference>
<evidence type="ECO:0000256" key="4">
    <source>
        <dbReference type="ARBA" id="ARBA00022729"/>
    </source>
</evidence>
<gene>
    <name evidence="9" type="ORF">LrDSM24759_07930</name>
</gene>
<dbReference type="GO" id="GO:0005886">
    <property type="term" value="C:plasma membrane"/>
    <property type="evidence" value="ECO:0007669"/>
    <property type="project" value="UniProtKB-SubCell"/>
</dbReference>
<evidence type="ECO:0000256" key="2">
    <source>
        <dbReference type="ARBA" id="ARBA00008610"/>
    </source>
</evidence>
<dbReference type="Pfam" id="PF02608">
    <property type="entry name" value="Bmp"/>
    <property type="match status" value="1"/>
</dbReference>
<accession>A0A2Z6TT45</accession>
<evidence type="ECO:0000313" key="9">
    <source>
        <dbReference type="EMBL" id="GBG04879.1"/>
    </source>
</evidence>
<evidence type="ECO:0000256" key="6">
    <source>
        <dbReference type="ARBA" id="ARBA00023288"/>
    </source>
</evidence>
<protein>
    <submittedName>
        <fullName evidence="9">Membrane protein</fullName>
    </submittedName>
</protein>
<keyword evidence="3" id="KW-1003">Cell membrane</keyword>
<dbReference type="SUPFAM" id="SSF53822">
    <property type="entry name" value="Periplasmic binding protein-like I"/>
    <property type="match status" value="1"/>
</dbReference>
<dbReference type="InterPro" id="IPR050957">
    <property type="entry name" value="BMP_lipoprotein"/>
</dbReference>